<dbReference type="Pfam" id="PF01035">
    <property type="entry name" value="DNA_binding_1"/>
    <property type="match status" value="1"/>
</dbReference>
<evidence type="ECO:0000313" key="12">
    <source>
        <dbReference type="EMBL" id="PWS38559.1"/>
    </source>
</evidence>
<dbReference type="SUPFAM" id="SSF53155">
    <property type="entry name" value="Methylated DNA-protein cysteine methyltransferase domain"/>
    <property type="match status" value="1"/>
</dbReference>
<keyword evidence="13" id="KW-1185">Reference proteome</keyword>
<protein>
    <recommendedName>
        <fullName evidence="9">Methylated-DNA--protein-cysteine methyltransferase</fullName>
        <ecNumber evidence="9">2.1.1.63</ecNumber>
    </recommendedName>
    <alternativeName>
        <fullName evidence="9">6-O-methylguanine-DNA methyltransferase</fullName>
        <shortName evidence="9">MGMT</shortName>
    </alternativeName>
    <alternativeName>
        <fullName evidence="9">O-6-methylguanine-DNA-alkyltransferase</fullName>
    </alternativeName>
</protein>
<sequence>MSQLTLLSPLGELTVSENGGAIVALDWGRGRDQERTPLLAAAVAQLQDYFDGTREIFDLPLAPSGTDFQKRVWASLRAIPAGQTRSYGDLARQLGSAARAIGQANGSNPIPILIPCHRVVGAGGALGGYSGGEGPSTKQWLLDHERRAYGSRAEPVSELPLGLSRVGQRGTMLR</sequence>
<organism evidence="12 13">
    <name type="scientific">Falsiroseomonas bella</name>
    <dbReference type="NCBI Taxonomy" id="2184016"/>
    <lineage>
        <taxon>Bacteria</taxon>
        <taxon>Pseudomonadati</taxon>
        <taxon>Pseudomonadota</taxon>
        <taxon>Alphaproteobacteria</taxon>
        <taxon>Acetobacterales</taxon>
        <taxon>Roseomonadaceae</taxon>
        <taxon>Falsiroseomonas</taxon>
    </lineage>
</organism>
<reference evidence="13" key="1">
    <citation type="submission" date="2018-05" db="EMBL/GenBank/DDBJ databases">
        <authorList>
            <person name="Du Z."/>
            <person name="Wang X."/>
        </authorList>
    </citation>
    <scope>NUCLEOTIDE SEQUENCE [LARGE SCALE GENOMIC DNA]</scope>
    <source>
        <strain evidence="13">CQN31</strain>
    </source>
</reference>
<gene>
    <name evidence="12" type="ORF">DFH01_04595</name>
</gene>
<comment type="similarity">
    <text evidence="2 9">Belongs to the MGMT family.</text>
</comment>
<feature type="domain" description="Methylguanine DNA methyltransferase ribonuclease-like" evidence="11">
    <location>
        <begin position="8"/>
        <end position="63"/>
    </location>
</feature>
<keyword evidence="4 9" id="KW-0489">Methyltransferase</keyword>
<dbReference type="HAMAP" id="MF_00772">
    <property type="entry name" value="OGT"/>
    <property type="match status" value="1"/>
</dbReference>
<dbReference type="Pfam" id="PF02870">
    <property type="entry name" value="Methyltransf_1N"/>
    <property type="match status" value="1"/>
</dbReference>
<dbReference type="OrthoDB" id="9802228at2"/>
<dbReference type="RefSeq" id="WP_109869180.1">
    <property type="nucleotide sequence ID" value="NZ_QGNA01000001.1"/>
</dbReference>
<comment type="catalytic activity">
    <reaction evidence="1 9">
        <text>a 4-O-methyl-thymidine in DNA + L-cysteinyl-[protein] = a thymidine in DNA + S-methyl-L-cysteinyl-[protein]</text>
        <dbReference type="Rhea" id="RHEA:53428"/>
        <dbReference type="Rhea" id="RHEA-COMP:10131"/>
        <dbReference type="Rhea" id="RHEA-COMP:10132"/>
        <dbReference type="Rhea" id="RHEA-COMP:13555"/>
        <dbReference type="Rhea" id="RHEA-COMP:13556"/>
        <dbReference type="ChEBI" id="CHEBI:29950"/>
        <dbReference type="ChEBI" id="CHEBI:82612"/>
        <dbReference type="ChEBI" id="CHEBI:137386"/>
        <dbReference type="ChEBI" id="CHEBI:137387"/>
        <dbReference type="EC" id="2.1.1.63"/>
    </reaction>
</comment>
<comment type="caution">
    <text evidence="12">The sequence shown here is derived from an EMBL/GenBank/DDBJ whole genome shotgun (WGS) entry which is preliminary data.</text>
</comment>
<dbReference type="GO" id="GO:0006307">
    <property type="term" value="P:DNA alkylation repair"/>
    <property type="evidence" value="ECO:0007669"/>
    <property type="project" value="UniProtKB-UniRule"/>
</dbReference>
<keyword evidence="3 9" id="KW-0963">Cytoplasm</keyword>
<accession>A0A317FKS1</accession>
<evidence type="ECO:0000313" key="13">
    <source>
        <dbReference type="Proteomes" id="UP000245765"/>
    </source>
</evidence>
<name>A0A317FKS1_9PROT</name>
<dbReference type="EC" id="2.1.1.63" evidence="9"/>
<comment type="subcellular location">
    <subcellularLocation>
        <location evidence="9">Cytoplasm</location>
    </subcellularLocation>
</comment>
<dbReference type="InterPro" id="IPR023546">
    <property type="entry name" value="MGMT"/>
</dbReference>
<comment type="function">
    <text evidence="9">Involved in the cellular defense against the biological effects of O6-methylguanine (O6-MeG) and O4-methylthymine (O4-MeT) in DNA. Repairs the methylated nucleobase in DNA by stoichiometrically transferring the methyl group to a cysteine residue in the enzyme. This is a suicide reaction: the enzyme is irreversibly inactivated.</text>
</comment>
<evidence type="ECO:0000259" key="10">
    <source>
        <dbReference type="Pfam" id="PF01035"/>
    </source>
</evidence>
<evidence type="ECO:0000256" key="8">
    <source>
        <dbReference type="ARBA" id="ARBA00049348"/>
    </source>
</evidence>
<keyword evidence="7 9" id="KW-0234">DNA repair</keyword>
<evidence type="ECO:0000256" key="4">
    <source>
        <dbReference type="ARBA" id="ARBA00022603"/>
    </source>
</evidence>
<dbReference type="InterPro" id="IPR036631">
    <property type="entry name" value="MGMT_N_sf"/>
</dbReference>
<evidence type="ECO:0000259" key="11">
    <source>
        <dbReference type="Pfam" id="PF02870"/>
    </source>
</evidence>
<feature type="active site" description="Nucleophile; methyl group acceptor" evidence="9">
    <location>
        <position position="116"/>
    </location>
</feature>
<dbReference type="GO" id="GO:0003908">
    <property type="term" value="F:methylated-DNA-[protein]-cysteine S-methyltransferase activity"/>
    <property type="evidence" value="ECO:0007669"/>
    <property type="project" value="UniProtKB-UniRule"/>
</dbReference>
<evidence type="ECO:0000256" key="7">
    <source>
        <dbReference type="ARBA" id="ARBA00023204"/>
    </source>
</evidence>
<dbReference type="InterPro" id="IPR036217">
    <property type="entry name" value="MethylDNA_cys_MeTrfase_DNAb"/>
</dbReference>
<dbReference type="Gene3D" id="3.30.160.70">
    <property type="entry name" value="Methylated DNA-protein cysteine methyltransferase domain"/>
    <property type="match status" value="1"/>
</dbReference>
<keyword evidence="6 9" id="KW-0227">DNA damage</keyword>
<feature type="domain" description="Methylated-DNA-[protein]-cysteine S-methyltransferase DNA binding" evidence="10">
    <location>
        <begin position="67"/>
        <end position="146"/>
    </location>
</feature>
<dbReference type="PANTHER" id="PTHR10815">
    <property type="entry name" value="METHYLATED-DNA--PROTEIN-CYSTEINE METHYLTRANSFERASE"/>
    <property type="match status" value="1"/>
</dbReference>
<dbReference type="GO" id="GO:0005737">
    <property type="term" value="C:cytoplasm"/>
    <property type="evidence" value="ECO:0007669"/>
    <property type="project" value="UniProtKB-SubCell"/>
</dbReference>
<keyword evidence="5 9" id="KW-0808">Transferase</keyword>
<evidence type="ECO:0000256" key="2">
    <source>
        <dbReference type="ARBA" id="ARBA00008711"/>
    </source>
</evidence>
<evidence type="ECO:0000256" key="6">
    <source>
        <dbReference type="ARBA" id="ARBA00022763"/>
    </source>
</evidence>
<dbReference type="InterPro" id="IPR008332">
    <property type="entry name" value="MethylG_MeTrfase_N"/>
</dbReference>
<comment type="catalytic activity">
    <reaction evidence="8 9">
        <text>a 6-O-methyl-2'-deoxyguanosine in DNA + L-cysteinyl-[protein] = S-methyl-L-cysteinyl-[protein] + a 2'-deoxyguanosine in DNA</text>
        <dbReference type="Rhea" id="RHEA:24000"/>
        <dbReference type="Rhea" id="RHEA-COMP:10131"/>
        <dbReference type="Rhea" id="RHEA-COMP:10132"/>
        <dbReference type="Rhea" id="RHEA-COMP:11367"/>
        <dbReference type="Rhea" id="RHEA-COMP:11368"/>
        <dbReference type="ChEBI" id="CHEBI:29950"/>
        <dbReference type="ChEBI" id="CHEBI:82612"/>
        <dbReference type="ChEBI" id="CHEBI:85445"/>
        <dbReference type="ChEBI" id="CHEBI:85448"/>
        <dbReference type="EC" id="2.1.1.63"/>
    </reaction>
</comment>
<comment type="miscellaneous">
    <text evidence="9">This enzyme catalyzes only one turnover and therefore is not strictly catalytic. According to one definition, an enzyme is a biocatalyst that acts repeatedly and over many reaction cycles.</text>
</comment>
<dbReference type="FunFam" id="1.10.10.10:FF:000214">
    <property type="entry name" value="Methylated-DNA--protein-cysteine methyltransferase"/>
    <property type="match status" value="1"/>
</dbReference>
<evidence type="ECO:0000256" key="3">
    <source>
        <dbReference type="ARBA" id="ARBA00022490"/>
    </source>
</evidence>
<dbReference type="InterPro" id="IPR036388">
    <property type="entry name" value="WH-like_DNA-bd_sf"/>
</dbReference>
<dbReference type="CDD" id="cd06445">
    <property type="entry name" value="ATase"/>
    <property type="match status" value="1"/>
</dbReference>
<dbReference type="PROSITE" id="PS00374">
    <property type="entry name" value="MGMT"/>
    <property type="match status" value="1"/>
</dbReference>
<evidence type="ECO:0000256" key="5">
    <source>
        <dbReference type="ARBA" id="ARBA00022679"/>
    </source>
</evidence>
<dbReference type="EMBL" id="QGNA01000001">
    <property type="protein sequence ID" value="PWS38559.1"/>
    <property type="molecule type" value="Genomic_DNA"/>
</dbReference>
<dbReference type="AlphaFoldDB" id="A0A317FKS1"/>
<dbReference type="PANTHER" id="PTHR10815:SF5">
    <property type="entry name" value="METHYLATED-DNA--PROTEIN-CYSTEINE METHYLTRANSFERASE"/>
    <property type="match status" value="1"/>
</dbReference>
<evidence type="ECO:0000256" key="1">
    <source>
        <dbReference type="ARBA" id="ARBA00001286"/>
    </source>
</evidence>
<dbReference type="InterPro" id="IPR001497">
    <property type="entry name" value="MethylDNA_cys_MeTrfase_AS"/>
</dbReference>
<dbReference type="Gene3D" id="1.10.10.10">
    <property type="entry name" value="Winged helix-like DNA-binding domain superfamily/Winged helix DNA-binding domain"/>
    <property type="match status" value="1"/>
</dbReference>
<dbReference type="SUPFAM" id="SSF46767">
    <property type="entry name" value="Methylated DNA-protein cysteine methyltransferase, C-terminal domain"/>
    <property type="match status" value="1"/>
</dbReference>
<dbReference type="GO" id="GO:0032259">
    <property type="term" value="P:methylation"/>
    <property type="evidence" value="ECO:0007669"/>
    <property type="project" value="UniProtKB-KW"/>
</dbReference>
<dbReference type="NCBIfam" id="TIGR00589">
    <property type="entry name" value="ogt"/>
    <property type="match status" value="1"/>
</dbReference>
<evidence type="ECO:0000256" key="9">
    <source>
        <dbReference type="HAMAP-Rule" id="MF_00772"/>
    </source>
</evidence>
<dbReference type="Proteomes" id="UP000245765">
    <property type="component" value="Unassembled WGS sequence"/>
</dbReference>
<dbReference type="InterPro" id="IPR014048">
    <property type="entry name" value="MethylDNA_cys_MeTrfase_DNA-bd"/>
</dbReference>
<proteinExistence type="inferred from homology"/>